<organism evidence="3 4">
    <name type="scientific">Mycobacterium numidiamassiliense</name>
    <dbReference type="NCBI Taxonomy" id="1841861"/>
    <lineage>
        <taxon>Bacteria</taxon>
        <taxon>Bacillati</taxon>
        <taxon>Actinomycetota</taxon>
        <taxon>Actinomycetes</taxon>
        <taxon>Mycobacteriales</taxon>
        <taxon>Mycobacteriaceae</taxon>
        <taxon>Mycobacterium</taxon>
    </lineage>
</organism>
<dbReference type="Pfam" id="PF08751">
    <property type="entry name" value="TrwC"/>
    <property type="match status" value="1"/>
</dbReference>
<dbReference type="AlphaFoldDB" id="A0A2U3PDS3"/>
<proteinExistence type="predicted"/>
<feature type="domain" description="TrwC relaxase" evidence="2">
    <location>
        <begin position="35"/>
        <end position="431"/>
    </location>
</feature>
<accession>A0A2U3PDS3</accession>
<dbReference type="NCBIfam" id="NF041492">
    <property type="entry name" value="MobF"/>
    <property type="match status" value="1"/>
</dbReference>
<dbReference type="STRING" id="1841861.GCA_900157365_02455"/>
<dbReference type="SUPFAM" id="SSF55464">
    <property type="entry name" value="Origin of replication-binding domain, RBD-like"/>
    <property type="match status" value="1"/>
</dbReference>
<evidence type="ECO:0000256" key="1">
    <source>
        <dbReference type="SAM" id="MobiDB-lite"/>
    </source>
</evidence>
<feature type="region of interest" description="Disordered" evidence="1">
    <location>
        <begin position="26"/>
        <end position="51"/>
    </location>
</feature>
<dbReference type="InterPro" id="IPR014862">
    <property type="entry name" value="TrwC"/>
</dbReference>
<dbReference type="Proteomes" id="UP000240424">
    <property type="component" value="Unassembled WGS sequence"/>
</dbReference>
<gene>
    <name evidence="3" type="ORF">MNAB215_4135</name>
</gene>
<sequence length="529" mass="58552">MMSLDKLSAEHGYEFLASHIDAPVTEKRCSTTPDDDNTQKEPRGQWMGRGLSALSEPTSCTPNTDFEKALWRVETGSYVSEGQIRALFESCLHPNADEIVAHLISQGVGENAAKSVVRLGRPLRVNATSIELRRRLAAAYRDHNINQGLRPSAPIDDESRAQIRNTIGHQTFIELYGRGPTDDHELRQFIARGIRGVPTSVAGYALTFSPVKSVSVLWALAPLEIAHTIELCHNQAVADALDYLQDNAALTRVGSHGATQVNTDGFLAAQFVQHGRRAEDPNLCNLVAVSNKVRAVGANGIPRWLALDGQHLYKQNVAASELYNTRIEAHLIDTLGLSFAERAATERGRRPVREITGISADLCKLLSSRRNKIKPRYDELATRFQLEHDREPTQSEEFDLSQRAAFETRGARPRPCSQAQSRSRWRSQATAHLGGQANLDAMLAEVLTKAEQQTSLITPEWIQEQATAVIETVSKSRATWQRNHVFAEAQRRVRAEGVGLDPQIAVAITDTALQDTHDIERPRSGHESP</sequence>
<name>A0A2U3PDS3_9MYCO</name>
<dbReference type="EMBL" id="FUEZ01000004">
    <property type="protein sequence ID" value="SPM41918.1"/>
    <property type="molecule type" value="Genomic_DNA"/>
</dbReference>
<evidence type="ECO:0000313" key="4">
    <source>
        <dbReference type="Proteomes" id="UP000240424"/>
    </source>
</evidence>
<keyword evidence="4" id="KW-1185">Reference proteome</keyword>
<protein>
    <recommendedName>
        <fullName evidence="2">TrwC relaxase domain-containing protein</fullName>
    </recommendedName>
</protein>
<reference evidence="3 4" key="1">
    <citation type="submission" date="2017-01" db="EMBL/GenBank/DDBJ databases">
        <authorList>
            <consortium name="Urmite Genomes"/>
        </authorList>
    </citation>
    <scope>NUCLEOTIDE SEQUENCE [LARGE SCALE GENOMIC DNA]</scope>
    <source>
        <strain evidence="3 4">AB215</strain>
    </source>
</reference>
<dbReference type="RefSeq" id="WP_077080447.1">
    <property type="nucleotide sequence ID" value="NZ_FUEZ01000004.1"/>
</dbReference>
<evidence type="ECO:0000313" key="3">
    <source>
        <dbReference type="EMBL" id="SPM41918.1"/>
    </source>
</evidence>
<evidence type="ECO:0000259" key="2">
    <source>
        <dbReference type="Pfam" id="PF08751"/>
    </source>
</evidence>